<dbReference type="InterPro" id="IPR038491">
    <property type="entry name" value="Velvet_dom_sf"/>
</dbReference>
<dbReference type="Proteomes" id="UP001172673">
    <property type="component" value="Unassembled WGS sequence"/>
</dbReference>
<evidence type="ECO:0000313" key="2">
    <source>
        <dbReference type="EMBL" id="KAJ9608672.1"/>
    </source>
</evidence>
<dbReference type="Pfam" id="PF11754">
    <property type="entry name" value="Velvet"/>
    <property type="match status" value="1"/>
</dbReference>
<name>A0AA38X8S1_9EURO</name>
<accession>A0AA38X8S1</accession>
<evidence type="ECO:0000313" key="3">
    <source>
        <dbReference type="Proteomes" id="UP001172673"/>
    </source>
</evidence>
<comment type="caution">
    <text evidence="2">The sequence shown here is derived from an EMBL/GenBank/DDBJ whole genome shotgun (WGS) entry which is preliminary data.</text>
</comment>
<keyword evidence="3" id="KW-1185">Reference proteome</keyword>
<gene>
    <name evidence="2" type="ORF">H2200_006443</name>
</gene>
<dbReference type="Gene3D" id="2.60.40.3960">
    <property type="entry name" value="Velvet domain"/>
    <property type="match status" value="1"/>
</dbReference>
<organism evidence="2 3">
    <name type="scientific">Cladophialophora chaetospira</name>
    <dbReference type="NCBI Taxonomy" id="386627"/>
    <lineage>
        <taxon>Eukaryota</taxon>
        <taxon>Fungi</taxon>
        <taxon>Dikarya</taxon>
        <taxon>Ascomycota</taxon>
        <taxon>Pezizomycotina</taxon>
        <taxon>Eurotiomycetes</taxon>
        <taxon>Chaetothyriomycetidae</taxon>
        <taxon>Chaetothyriales</taxon>
        <taxon>Herpotrichiellaceae</taxon>
        <taxon>Cladophialophora</taxon>
    </lineage>
</organism>
<dbReference type="AlphaFoldDB" id="A0AA38X8S1"/>
<protein>
    <recommendedName>
        <fullName evidence="1">Velvet domain-containing protein</fullName>
    </recommendedName>
</protein>
<sequence length="389" mass="41882">MTLMPCIGTTVSSLNLTKVAKTTEKRGSFVFSDIIPQFKENLPGQYKFRFTLMDVRVDEVLDAAYALSITDMLSPAFEVEFVHKVPAALESTQLTRDLREGGVNLKLKKKPKARANKNKISWSIEGPIDSTPQPLSVMGPAYGLINGPTEGISFNSMSVRDRIKISTRSLPVPTSSHQDLLNQHTMAYSQHPLTTTTTSAMEYPQASATMMPRAYHAPAHGQHFGQIPLPMSYPSSDLMAPDEYWRPPNTDIQYPHVTATAVNGASTSTSGQYTGTMATADSGPPASTNGQYTGMMATADSGPPTSTNGQYTGRMATADSRPPTSANGHFPDIGSVGAYGVPAHMTGQYADAMPAIGYGPTINGNDQYSVSFWPGCYPDGAEEEGEQYL</sequence>
<evidence type="ECO:0000259" key="1">
    <source>
        <dbReference type="Pfam" id="PF11754"/>
    </source>
</evidence>
<reference evidence="2" key="1">
    <citation type="submission" date="2022-10" db="EMBL/GenBank/DDBJ databases">
        <title>Culturing micro-colonial fungi from biological soil crusts in the Mojave desert and describing Neophaeococcomyces mojavensis, and introducing the new genera and species Taxawa tesnikishii.</title>
        <authorList>
            <person name="Kurbessoian T."/>
            <person name="Stajich J.E."/>
        </authorList>
    </citation>
    <scope>NUCLEOTIDE SEQUENCE</scope>
    <source>
        <strain evidence="2">TK_41</strain>
    </source>
</reference>
<feature type="domain" description="Velvet" evidence="1">
    <location>
        <begin position="7"/>
        <end position="109"/>
    </location>
</feature>
<dbReference type="InterPro" id="IPR037525">
    <property type="entry name" value="Velvet_dom"/>
</dbReference>
<dbReference type="EMBL" id="JAPDRK010000009">
    <property type="protein sequence ID" value="KAJ9608672.1"/>
    <property type="molecule type" value="Genomic_DNA"/>
</dbReference>
<proteinExistence type="predicted"/>